<dbReference type="GO" id="GO:0016791">
    <property type="term" value="F:phosphatase activity"/>
    <property type="evidence" value="ECO:0007669"/>
    <property type="project" value="UniProtKB-ARBA"/>
</dbReference>
<dbReference type="InterPro" id="IPR017452">
    <property type="entry name" value="GPCR_Rhodpsn_7TM"/>
</dbReference>
<dbReference type="EMBL" id="JBICBT010000801">
    <property type="protein sequence ID" value="KAL3100053.1"/>
    <property type="molecule type" value="Genomic_DNA"/>
</dbReference>
<dbReference type="PANTHER" id="PTHR22718:SF25">
    <property type="entry name" value="G-PROTEIN COUPLED RECEPTORS FAMILY 1 PROFILE DOMAIN-CONTAINING PROTEIN"/>
    <property type="match status" value="1"/>
</dbReference>
<dbReference type="Pfam" id="PF00300">
    <property type="entry name" value="His_Phos_1"/>
    <property type="match status" value="1"/>
</dbReference>
<comment type="subcellular location">
    <subcellularLocation>
        <location evidence="1">Membrane</location>
    </subcellularLocation>
</comment>
<organism evidence="7 8">
    <name type="scientific">Heterodera trifolii</name>
    <dbReference type="NCBI Taxonomy" id="157864"/>
    <lineage>
        <taxon>Eukaryota</taxon>
        <taxon>Metazoa</taxon>
        <taxon>Ecdysozoa</taxon>
        <taxon>Nematoda</taxon>
        <taxon>Chromadorea</taxon>
        <taxon>Rhabditida</taxon>
        <taxon>Tylenchina</taxon>
        <taxon>Tylenchomorpha</taxon>
        <taxon>Tylenchoidea</taxon>
        <taxon>Heteroderidae</taxon>
        <taxon>Heteroderinae</taxon>
        <taxon>Heterodera</taxon>
    </lineage>
</organism>
<dbReference type="Pfam" id="PF10328">
    <property type="entry name" value="7TM_GPCR_Srx"/>
    <property type="match status" value="1"/>
</dbReference>
<feature type="transmembrane region" description="Helical" evidence="5">
    <location>
        <begin position="165"/>
        <end position="186"/>
    </location>
</feature>
<accession>A0ABD2KAU9</accession>
<evidence type="ECO:0000313" key="8">
    <source>
        <dbReference type="Proteomes" id="UP001620626"/>
    </source>
</evidence>
<dbReference type="AlphaFoldDB" id="A0ABD2KAU9"/>
<feature type="transmembrane region" description="Helical" evidence="5">
    <location>
        <begin position="50"/>
        <end position="73"/>
    </location>
</feature>
<reference evidence="7 8" key="1">
    <citation type="submission" date="2024-10" db="EMBL/GenBank/DDBJ databases">
        <authorList>
            <person name="Kim D."/>
        </authorList>
    </citation>
    <scope>NUCLEOTIDE SEQUENCE [LARGE SCALE GENOMIC DNA]</scope>
    <source>
        <strain evidence="7">BH-2024</strain>
    </source>
</reference>
<evidence type="ECO:0000256" key="4">
    <source>
        <dbReference type="ARBA" id="ARBA00023136"/>
    </source>
</evidence>
<dbReference type="Gene3D" id="3.40.50.1240">
    <property type="entry name" value="Phosphoglycerate mutase-like"/>
    <property type="match status" value="1"/>
</dbReference>
<keyword evidence="8" id="KW-1185">Reference proteome</keyword>
<dbReference type="SMART" id="SM00855">
    <property type="entry name" value="PGAM"/>
    <property type="match status" value="1"/>
</dbReference>
<evidence type="ECO:0000256" key="3">
    <source>
        <dbReference type="ARBA" id="ARBA00022989"/>
    </source>
</evidence>
<dbReference type="PANTHER" id="PTHR22718">
    <property type="entry name" value="SERPENTINE RECEPTOR, CLASS X"/>
    <property type="match status" value="1"/>
</dbReference>
<protein>
    <recommendedName>
        <fullName evidence="6">G-protein coupled receptors family 1 profile domain-containing protein</fullName>
    </recommendedName>
</protein>
<dbReference type="SUPFAM" id="SSF53254">
    <property type="entry name" value="Phosphoglycerate mutase-like"/>
    <property type="match status" value="1"/>
</dbReference>
<evidence type="ECO:0000313" key="7">
    <source>
        <dbReference type="EMBL" id="KAL3100053.1"/>
    </source>
</evidence>
<feature type="transmembrane region" description="Helical" evidence="5">
    <location>
        <begin position="223"/>
        <end position="244"/>
    </location>
</feature>
<gene>
    <name evidence="7" type="ORF">niasHT_027131</name>
</gene>
<name>A0ABD2KAU9_9BILA</name>
<dbReference type="GO" id="GO:0016020">
    <property type="term" value="C:membrane"/>
    <property type="evidence" value="ECO:0007669"/>
    <property type="project" value="UniProtKB-SubCell"/>
</dbReference>
<dbReference type="PROSITE" id="PS50262">
    <property type="entry name" value="G_PROTEIN_RECEP_F1_2"/>
    <property type="match status" value="1"/>
</dbReference>
<evidence type="ECO:0000256" key="5">
    <source>
        <dbReference type="SAM" id="Phobius"/>
    </source>
</evidence>
<feature type="transmembrane region" description="Helical" evidence="5">
    <location>
        <begin position="328"/>
        <end position="347"/>
    </location>
</feature>
<comment type="caution">
    <text evidence="7">The sequence shown here is derived from an EMBL/GenBank/DDBJ whole genome shotgun (WGS) entry which is preliminary data.</text>
</comment>
<keyword evidence="2 5" id="KW-0812">Transmembrane</keyword>
<sequence length="732" mass="83697">MLSITTTISVSASPPLLLKDSSAFSAVLPLLSNASSVVVASAFVRLFGSVSYALLSLMSILLNWLLITVLCYGHYQFRRMAFFTIAWQMVICDLMTQTVQIIVAVPITFTGEAVYGHPFWYYAVLFFDTVAYNATLHFSALLTFNRICVFFVPRLNDFLFSYPNIFGTIFVLWLYVFLFCSCYILIGCRKNFSETGFFMFHDCPPQLPPAGILFRQISWSLSTYLPVLMLFSYLLIFVYVRYFVPFPQKIMAAPPAPRGEKFCIKTAAAKMAEEYAAQIKRKQEIQFLIQSFLICGFLEVQNLTFAWTPSLFSSLNGQWPFLVTFSENWISILLNSISPIILFSFNIDVRRIVRQLFGPFFLSFRCPFSAADRLAPAGVVQVRHLPPARFVAARHHRKIVKSLQEKGKVLDLVRYENKLSHYKNVLENIEIQLKQKLEFLKNSCNENSINIYGDHLHILDSIELNLSKVQVKFMERDITNAAQLWTLDKRPIVLQSLWVIRHGHRLDNIDKKLCTEDELARDDIPLSPLGIQQSQELGKRFENVTISKVFSSPFSRSVKTAIGLLGGAETKSHAISINIEPGLAELHVPCSFLLGYYEVPELVKKFQLINPKYWPLFNKRTLSALQSVNQVEEEDCKFVIKKTISQILADNKNAEHIVLSTHGAFTAYLHKILTGEWTIVGQSSVTKFVRYYDENDGEKDDANYADKIMDKLRMEFTSDVTHLSDPYNTRPF</sequence>
<dbReference type="InterPro" id="IPR029033">
    <property type="entry name" value="His_PPase_superfam"/>
</dbReference>
<keyword evidence="3 5" id="KW-1133">Transmembrane helix</keyword>
<dbReference type="CDD" id="cd00637">
    <property type="entry name" value="7tm_classA_rhodopsin-like"/>
    <property type="match status" value="1"/>
</dbReference>
<feature type="transmembrane region" description="Helical" evidence="5">
    <location>
        <begin position="85"/>
        <end position="107"/>
    </location>
</feature>
<dbReference type="SUPFAM" id="SSF81321">
    <property type="entry name" value="Family A G protein-coupled receptor-like"/>
    <property type="match status" value="1"/>
</dbReference>
<keyword evidence="4 5" id="KW-0472">Membrane</keyword>
<evidence type="ECO:0000256" key="2">
    <source>
        <dbReference type="ARBA" id="ARBA00022692"/>
    </source>
</evidence>
<feature type="transmembrane region" description="Helical" evidence="5">
    <location>
        <begin position="119"/>
        <end position="144"/>
    </location>
</feature>
<feature type="domain" description="G-protein coupled receptors family 1 profile" evidence="6">
    <location>
        <begin position="62"/>
        <end position="342"/>
    </location>
</feature>
<dbReference type="InterPro" id="IPR013078">
    <property type="entry name" value="His_Pase_superF_clade-1"/>
</dbReference>
<dbReference type="CDD" id="cd07040">
    <property type="entry name" value="HP"/>
    <property type="match status" value="1"/>
</dbReference>
<proteinExistence type="predicted"/>
<dbReference type="Gene3D" id="1.20.1070.10">
    <property type="entry name" value="Rhodopsin 7-helix transmembrane proteins"/>
    <property type="match status" value="1"/>
</dbReference>
<evidence type="ECO:0000256" key="1">
    <source>
        <dbReference type="ARBA" id="ARBA00004370"/>
    </source>
</evidence>
<feature type="transmembrane region" description="Helical" evidence="5">
    <location>
        <begin position="23"/>
        <end position="44"/>
    </location>
</feature>
<evidence type="ECO:0000259" key="6">
    <source>
        <dbReference type="PROSITE" id="PS50262"/>
    </source>
</evidence>
<dbReference type="InterPro" id="IPR019430">
    <property type="entry name" value="7TM_GPCR_serpentine_rcpt_Srx"/>
</dbReference>
<feature type="transmembrane region" description="Helical" evidence="5">
    <location>
        <begin position="287"/>
        <end position="308"/>
    </location>
</feature>
<dbReference type="Proteomes" id="UP001620626">
    <property type="component" value="Unassembled WGS sequence"/>
</dbReference>